<proteinExistence type="predicted"/>
<evidence type="ECO:0000313" key="3">
    <source>
        <dbReference type="Proteomes" id="UP000317155"/>
    </source>
</evidence>
<name>A0A550JIY2_9BACT</name>
<dbReference type="InterPro" id="IPR052340">
    <property type="entry name" value="RNase_Y/CdgJ"/>
</dbReference>
<dbReference type="Proteomes" id="UP000317155">
    <property type="component" value="Unassembled WGS sequence"/>
</dbReference>
<evidence type="ECO:0000313" key="2">
    <source>
        <dbReference type="EMBL" id="TRO83169.1"/>
    </source>
</evidence>
<dbReference type="PANTHER" id="PTHR33525:SF3">
    <property type="entry name" value="RIBONUCLEASE Y"/>
    <property type="match status" value="1"/>
</dbReference>
<comment type="caution">
    <text evidence="2">The sequence shown here is derived from an EMBL/GenBank/DDBJ whole genome shotgun (WGS) entry which is preliminary data.</text>
</comment>
<dbReference type="Pfam" id="PF08668">
    <property type="entry name" value="HDOD"/>
    <property type="match status" value="1"/>
</dbReference>
<dbReference type="OrthoDB" id="9803649at2"/>
<dbReference type="EMBL" id="VJVV01000002">
    <property type="protein sequence ID" value="TRO83169.1"/>
    <property type="molecule type" value="Genomic_DNA"/>
</dbReference>
<feature type="domain" description="HDOD" evidence="1">
    <location>
        <begin position="15"/>
        <end position="203"/>
    </location>
</feature>
<dbReference type="AlphaFoldDB" id="A0A550JIY2"/>
<dbReference type="PROSITE" id="PS51833">
    <property type="entry name" value="HDOD"/>
    <property type="match status" value="1"/>
</dbReference>
<reference evidence="2 3" key="1">
    <citation type="submission" date="2019-07" db="EMBL/GenBank/DDBJ databases">
        <title>Insights of Desulfuromonas acetexigens electromicrobiology.</title>
        <authorList>
            <person name="Katuri K."/>
            <person name="Sapireddy V."/>
            <person name="Shaw D.R."/>
            <person name="Saikaly P."/>
        </authorList>
    </citation>
    <scope>NUCLEOTIDE SEQUENCE [LARGE SCALE GENOMIC DNA]</scope>
    <source>
        <strain evidence="2 3">2873</strain>
    </source>
</reference>
<organism evidence="2 3">
    <name type="scientific">Trichloromonas acetexigens</name>
    <dbReference type="NCBI Taxonomy" id="38815"/>
    <lineage>
        <taxon>Bacteria</taxon>
        <taxon>Pseudomonadati</taxon>
        <taxon>Thermodesulfobacteriota</taxon>
        <taxon>Desulfuromonadia</taxon>
        <taxon>Desulfuromonadales</taxon>
        <taxon>Trichloromonadaceae</taxon>
        <taxon>Trichloromonas</taxon>
    </lineage>
</organism>
<dbReference type="PANTHER" id="PTHR33525">
    <property type="match status" value="1"/>
</dbReference>
<accession>A0A550JIY2</accession>
<evidence type="ECO:0000259" key="1">
    <source>
        <dbReference type="PROSITE" id="PS51833"/>
    </source>
</evidence>
<dbReference type="Gene3D" id="1.10.3210.10">
    <property type="entry name" value="Hypothetical protein af1432"/>
    <property type="match status" value="1"/>
</dbReference>
<dbReference type="RefSeq" id="WP_092055757.1">
    <property type="nucleotide sequence ID" value="NZ_FOJJ01000012.1"/>
</dbReference>
<protein>
    <submittedName>
        <fullName evidence="2">HDOD domain-containing protein</fullName>
    </submittedName>
</protein>
<keyword evidence="3" id="KW-1185">Reference proteome</keyword>
<gene>
    <name evidence="2" type="ORF">FL622_03545</name>
</gene>
<sequence>MTTFCLDTVLQAEILPSLPAVAVKVLALDPDLAAAELARVIAQDAPLSARILKAANSPLYAPASPVGNIKRAIILLGNRQVRTLSLAFSLVPLQNARLDFTRFWQHSLATAVGTRRLLKLMSPRQVEEGFTAGLLADIGAILLAGAQAERYAEVLTRREAAASLDEAEHAVFGFDHTALGLAAARRWRFPEGLLAVIEHHRDPRGFNGSGDLSLLVGAVHLAGLAAEFLHGDHPEHGKGGFERAAGDVPALKEIAFDSFVQEVDEEAREISTWMGIHQPPERSIAELLEEANKKLVAISSEYEEVIEWIYRTQVDLIRRPEK</sequence>
<dbReference type="InterPro" id="IPR013976">
    <property type="entry name" value="HDOD"/>
</dbReference>
<dbReference type="SUPFAM" id="SSF109604">
    <property type="entry name" value="HD-domain/PDEase-like"/>
    <property type="match status" value="1"/>
</dbReference>